<reference evidence="1 2" key="1">
    <citation type="submission" date="2019-07" db="EMBL/GenBank/DDBJ databases">
        <title>The draft genome sequence of Aquimarina algiphila M91.</title>
        <authorList>
            <person name="Meng X."/>
        </authorList>
    </citation>
    <scope>NUCLEOTIDE SEQUENCE [LARGE SCALE GENOMIC DNA]</scope>
    <source>
        <strain evidence="1 2">M91</strain>
    </source>
</reference>
<proteinExistence type="predicted"/>
<keyword evidence="2" id="KW-1185">Reference proteome</keyword>
<name>A0A554VET0_9FLAO</name>
<dbReference type="Proteomes" id="UP000318833">
    <property type="component" value="Unassembled WGS sequence"/>
</dbReference>
<protein>
    <submittedName>
        <fullName evidence="1">Uncharacterized protein</fullName>
    </submittedName>
</protein>
<evidence type="ECO:0000313" key="2">
    <source>
        <dbReference type="Proteomes" id="UP000318833"/>
    </source>
</evidence>
<sequence>MDLNELNLKLKNDGLTRTEFFSELTSKLKEKDIIKDSTDVVIKSDDNGNLSNFVIKPGTSDAITQLDGINTTIELLKKYGVNDLESIHPFNSDIDPYSWNIVYKDGGWVVNS</sequence>
<comment type="caution">
    <text evidence="1">The sequence shown here is derived from an EMBL/GenBank/DDBJ whole genome shotgun (WGS) entry which is preliminary data.</text>
</comment>
<evidence type="ECO:0000313" key="1">
    <source>
        <dbReference type="EMBL" id="TSE05603.1"/>
    </source>
</evidence>
<dbReference type="AlphaFoldDB" id="A0A554VET0"/>
<dbReference type="RefSeq" id="WP_109434760.1">
    <property type="nucleotide sequence ID" value="NZ_CANLFO010000014.1"/>
</dbReference>
<dbReference type="EMBL" id="VLNR01000058">
    <property type="protein sequence ID" value="TSE05603.1"/>
    <property type="molecule type" value="Genomic_DNA"/>
</dbReference>
<organism evidence="1 2">
    <name type="scientific">Aquimarina algiphila</name>
    <dbReference type="NCBI Taxonomy" id="2047982"/>
    <lineage>
        <taxon>Bacteria</taxon>
        <taxon>Pseudomonadati</taxon>
        <taxon>Bacteroidota</taxon>
        <taxon>Flavobacteriia</taxon>
        <taxon>Flavobacteriales</taxon>
        <taxon>Flavobacteriaceae</taxon>
        <taxon>Aquimarina</taxon>
    </lineage>
</organism>
<accession>A0A554VET0</accession>
<gene>
    <name evidence="1" type="ORF">FOF46_22415</name>
</gene>